<dbReference type="OrthoDB" id="10642477at2759"/>
<feature type="coiled-coil region" evidence="1">
    <location>
        <begin position="5"/>
        <end position="105"/>
    </location>
</feature>
<gene>
    <name evidence="2" type="ORF">C2G38_2066165</name>
</gene>
<name>A0A397VW47_9GLOM</name>
<comment type="caution">
    <text evidence="2">The sequence shown here is derived from an EMBL/GenBank/DDBJ whole genome shotgun (WGS) entry which is preliminary data.</text>
</comment>
<keyword evidence="1" id="KW-0175">Coiled coil</keyword>
<keyword evidence="3" id="KW-1185">Reference proteome</keyword>
<dbReference type="AlphaFoldDB" id="A0A397VW47"/>
<evidence type="ECO:0000313" key="3">
    <source>
        <dbReference type="Proteomes" id="UP000266673"/>
    </source>
</evidence>
<reference evidence="2 3" key="1">
    <citation type="submission" date="2018-06" db="EMBL/GenBank/DDBJ databases">
        <title>Comparative genomics reveals the genomic features of Rhizophagus irregularis, R. cerebriforme, R. diaphanum and Gigaspora rosea, and their symbiotic lifestyle signature.</title>
        <authorList>
            <person name="Morin E."/>
            <person name="San Clemente H."/>
            <person name="Chen E.C.H."/>
            <person name="De La Providencia I."/>
            <person name="Hainaut M."/>
            <person name="Kuo A."/>
            <person name="Kohler A."/>
            <person name="Murat C."/>
            <person name="Tang N."/>
            <person name="Roy S."/>
            <person name="Loubradou J."/>
            <person name="Henrissat B."/>
            <person name="Grigoriev I.V."/>
            <person name="Corradi N."/>
            <person name="Roux C."/>
            <person name="Martin F.M."/>
        </authorList>
    </citation>
    <scope>NUCLEOTIDE SEQUENCE [LARGE SCALE GENOMIC DNA]</scope>
    <source>
        <strain evidence="2 3">DAOM 194757</strain>
    </source>
</reference>
<organism evidence="2 3">
    <name type="scientific">Gigaspora rosea</name>
    <dbReference type="NCBI Taxonomy" id="44941"/>
    <lineage>
        <taxon>Eukaryota</taxon>
        <taxon>Fungi</taxon>
        <taxon>Fungi incertae sedis</taxon>
        <taxon>Mucoromycota</taxon>
        <taxon>Glomeromycotina</taxon>
        <taxon>Glomeromycetes</taxon>
        <taxon>Diversisporales</taxon>
        <taxon>Gigasporaceae</taxon>
        <taxon>Gigaspora</taxon>
    </lineage>
</organism>
<protein>
    <submittedName>
        <fullName evidence="2">Uncharacterized protein</fullName>
    </submittedName>
</protein>
<proteinExistence type="predicted"/>
<dbReference type="Gene3D" id="1.10.287.1490">
    <property type="match status" value="1"/>
</dbReference>
<feature type="coiled-coil region" evidence="1">
    <location>
        <begin position="170"/>
        <end position="197"/>
    </location>
</feature>
<accession>A0A397VW47</accession>
<dbReference type="Proteomes" id="UP000266673">
    <property type="component" value="Unassembled WGS sequence"/>
</dbReference>
<evidence type="ECO:0000256" key="1">
    <source>
        <dbReference type="SAM" id="Coils"/>
    </source>
</evidence>
<dbReference type="EMBL" id="QKWP01000154">
    <property type="protein sequence ID" value="RIB25982.1"/>
    <property type="molecule type" value="Genomic_DNA"/>
</dbReference>
<evidence type="ECO:0000313" key="2">
    <source>
        <dbReference type="EMBL" id="RIB25982.1"/>
    </source>
</evidence>
<sequence length="244" mass="29034">MLSHYFEELEKIHEKEEQIDQLTKEVNNALNCLKQKEDQLKEENSNKEKLKVEINDLKTTLAEREKEIKQLQAEKKILTTRLKNYQKISKLIQEKEQQLEKRKKEYISGMGLNIFKRAGKRKEVEDKLDTFINAIGELIRRPGSDFAASERKKAEDYLRNKPGYPKLIELQKVQKELTELEMQLDGLQDENELKNQINLICSKETESNRNISIQKNKKKRICSKYRHSRYTSYRNSTNRFRNVV</sequence>